<accession>A0ABU1AWM0</accession>
<keyword evidence="2" id="KW-0067">ATP-binding</keyword>
<dbReference type="Pfam" id="PF00005">
    <property type="entry name" value="ABC_tran"/>
    <property type="match status" value="1"/>
</dbReference>
<dbReference type="InterPro" id="IPR003593">
    <property type="entry name" value="AAA+_ATPase"/>
</dbReference>
<gene>
    <name evidence="5" type="ORF">QEH52_07675</name>
</gene>
<feature type="domain" description="AAA+ ATPase" evidence="4">
    <location>
        <begin position="351"/>
        <end position="871"/>
    </location>
</feature>
<dbReference type="Proteomes" id="UP001225316">
    <property type="component" value="Unassembled WGS sequence"/>
</dbReference>
<evidence type="ECO:0000256" key="2">
    <source>
        <dbReference type="ARBA" id="ARBA00022840"/>
    </source>
</evidence>
<dbReference type="InterPro" id="IPR003439">
    <property type="entry name" value="ABC_transporter-like_ATP-bd"/>
</dbReference>
<evidence type="ECO:0000256" key="3">
    <source>
        <dbReference type="SAM" id="Coils"/>
    </source>
</evidence>
<dbReference type="CDD" id="cd00267">
    <property type="entry name" value="ABC_ATPase"/>
    <property type="match status" value="1"/>
</dbReference>
<dbReference type="PANTHER" id="PTHR32182:SF22">
    <property type="entry name" value="ATP-DEPENDENT ENDONUCLEASE, OLD FAMILY-RELATED"/>
    <property type="match status" value="1"/>
</dbReference>
<dbReference type="SMART" id="SM00382">
    <property type="entry name" value="AAA"/>
    <property type="match status" value="1"/>
</dbReference>
<name>A0ABU1AWM0_9BACT</name>
<reference evidence="5 6" key="1">
    <citation type="submission" date="2023-04" db="EMBL/GenBank/DDBJ databases">
        <title>A novel bacteria isolated from coastal sediment.</title>
        <authorList>
            <person name="Liu X.-J."/>
            <person name="Du Z.-J."/>
        </authorList>
    </citation>
    <scope>NUCLEOTIDE SEQUENCE [LARGE SCALE GENOMIC DNA]</scope>
    <source>
        <strain evidence="5 6">SDUM461003</strain>
    </source>
</reference>
<evidence type="ECO:0000256" key="1">
    <source>
        <dbReference type="ARBA" id="ARBA00022741"/>
    </source>
</evidence>
<dbReference type="InterPro" id="IPR003959">
    <property type="entry name" value="ATPase_AAA_core"/>
</dbReference>
<dbReference type="PANTHER" id="PTHR32182">
    <property type="entry name" value="DNA REPLICATION AND REPAIR PROTEIN RECF"/>
    <property type="match status" value="1"/>
</dbReference>
<dbReference type="Gene3D" id="3.40.50.300">
    <property type="entry name" value="P-loop containing nucleotide triphosphate hydrolases"/>
    <property type="match status" value="2"/>
</dbReference>
<dbReference type="InterPro" id="IPR054787">
    <property type="entry name" value="TrlF_ATPase"/>
</dbReference>
<feature type="coiled-coil region" evidence="3">
    <location>
        <begin position="581"/>
        <end position="639"/>
    </location>
</feature>
<keyword evidence="6" id="KW-1185">Reference proteome</keyword>
<dbReference type="Pfam" id="PF13304">
    <property type="entry name" value="AAA_21"/>
    <property type="match status" value="1"/>
</dbReference>
<organism evidence="5 6">
    <name type="scientific">Thalassobacterium maritimum</name>
    <dbReference type="NCBI Taxonomy" id="3041265"/>
    <lineage>
        <taxon>Bacteria</taxon>
        <taxon>Pseudomonadati</taxon>
        <taxon>Verrucomicrobiota</taxon>
        <taxon>Opitutia</taxon>
        <taxon>Puniceicoccales</taxon>
        <taxon>Coraliomargaritaceae</taxon>
        <taxon>Thalassobacterium</taxon>
    </lineage>
</organism>
<dbReference type="SUPFAM" id="SSF52540">
    <property type="entry name" value="P-loop containing nucleoside triphosphate hydrolases"/>
    <property type="match status" value="1"/>
</dbReference>
<dbReference type="NCBIfam" id="NF045780">
    <property type="entry name" value="TrlF_fam_ATP"/>
    <property type="match status" value="1"/>
</dbReference>
<evidence type="ECO:0000259" key="4">
    <source>
        <dbReference type="SMART" id="SM00382"/>
    </source>
</evidence>
<evidence type="ECO:0000313" key="6">
    <source>
        <dbReference type="Proteomes" id="UP001225316"/>
    </source>
</evidence>
<dbReference type="InterPro" id="IPR027417">
    <property type="entry name" value="P-loop_NTPase"/>
</dbReference>
<evidence type="ECO:0000313" key="5">
    <source>
        <dbReference type="EMBL" id="MDQ8207382.1"/>
    </source>
</evidence>
<keyword evidence="1" id="KW-0547">Nucleotide-binding</keyword>
<protein>
    <submittedName>
        <fullName evidence="5">AAA family ATPase</fullName>
    </submittedName>
</protein>
<keyword evidence="3" id="KW-0175">Coiled coil</keyword>
<dbReference type="RefSeq" id="WP_308949518.1">
    <property type="nucleotide sequence ID" value="NZ_JARXHW010000013.1"/>
</dbReference>
<comment type="caution">
    <text evidence="5">The sequence shown here is derived from an EMBL/GenBank/DDBJ whole genome shotgun (WGS) entry which is preliminary data.</text>
</comment>
<proteinExistence type="predicted"/>
<sequence length="904" mass="102680">MHSNLSGSSWNKWDLHVHTPDSIVHGYSGPDAWGRYIDELSKLPPEFKVLGINDYIFLDGYKKVLAAKEEGRLPNIELLLPVIELRLNKFGGSKNSLSRVNYHVIFSDEISTETIESQFLATLRSDYILTPTINALAKSGKWTGVPTKQSLHDLGEAIIETVPADEKKYYASPIEEGFNNLCCSLDDIEKALESPYFKGRFLTAVGKTEWADIKWNGQSIAEKKHIINGADFVFISAESVEAWRNAKDSLSSAGVNDLLLDCSDAHRYADSDDKDRLGKCSTWVKGDLCFETLRQARFEPGSRLCISEHRPLEPLLKIGKVAFDFPSHAELRSNDSTSLFCFRGKHEFFFSPYLTCIIGGRGSGKSTLLNLIHEKVRPGKNHFFKTNRVINTQGKKVNECINMDDADASYGGVEFIQQNEIEQLAHHPERFTNAIFQRLRKLDTEDELKADREKVISAIQSNGIQQRLLNEYYDLLSDLVEAEKELVTNRKLIESFENEEFKAIQKELGDMVKQIQVLKSGKSRMSRFYIGIQAILEKTEDELKEKDTIYDEATQRAVDCIKEANEAMRTSPKKLEGDKKIEALEEAEGELRARIDRFLDDRGLSQENLQDVGKATKQIAELEELIETMRKTITQTKEQIGQFEFTLKPTEDYKASVLKHLNPINAVLAELGSQVKPIKLEYTFDSKSADEAAIAYIAKIISDEAGTTIRVDYLRNILEHINLIEIESHEKFLQAIQPDNKTSKAVYDYLSNEKNFYDMLQMIRIEHLRVEDYQRIYVYYDGKPIESTSFGQRCTAAIVVLLLVGNTPIIIDEPEAHLDSSLIARYLVDLVKQKKQERQIIFATHNANFVINGDAELVHILRDSGDGTTAADSTTIENLQHRQRLLALEGGHDAFKQREHRYGI</sequence>
<dbReference type="EMBL" id="JARXHW010000013">
    <property type="protein sequence ID" value="MDQ8207382.1"/>
    <property type="molecule type" value="Genomic_DNA"/>
</dbReference>